<keyword evidence="3" id="KW-0677">Repeat</keyword>
<evidence type="ECO:0000256" key="2">
    <source>
        <dbReference type="ARBA" id="ARBA00022723"/>
    </source>
</evidence>
<evidence type="ECO:0000256" key="1">
    <source>
        <dbReference type="ARBA" id="ARBA00004123"/>
    </source>
</evidence>
<keyword evidence="9" id="KW-0539">Nucleus</keyword>
<evidence type="ECO:0000259" key="10">
    <source>
        <dbReference type="PROSITE" id="PS50097"/>
    </source>
</evidence>
<evidence type="ECO:0000256" key="4">
    <source>
        <dbReference type="ARBA" id="ARBA00022771"/>
    </source>
</evidence>
<evidence type="ECO:0000256" key="6">
    <source>
        <dbReference type="ARBA" id="ARBA00023015"/>
    </source>
</evidence>
<dbReference type="InterPro" id="IPR011333">
    <property type="entry name" value="SKP1/BTB/POZ_sf"/>
</dbReference>
<dbReference type="Pfam" id="PF00651">
    <property type="entry name" value="BTB"/>
    <property type="match status" value="1"/>
</dbReference>
<accession>A0A8K0AET0</accession>
<keyword evidence="5" id="KW-0862">Zinc</keyword>
<evidence type="ECO:0000313" key="12">
    <source>
        <dbReference type="Proteomes" id="UP000838412"/>
    </source>
</evidence>
<dbReference type="AlphaFoldDB" id="A0A8K0AET0"/>
<gene>
    <name evidence="11" type="primary">KLHL36</name>
    <name evidence="11" type="ORF">BLAG_LOCUS25189</name>
</gene>
<reference evidence="11" key="1">
    <citation type="submission" date="2022-01" db="EMBL/GenBank/DDBJ databases">
        <authorList>
            <person name="Braso-Vives M."/>
        </authorList>
    </citation>
    <scope>NUCLEOTIDE SEQUENCE</scope>
</reference>
<dbReference type="GO" id="GO:0000978">
    <property type="term" value="F:RNA polymerase II cis-regulatory region sequence-specific DNA binding"/>
    <property type="evidence" value="ECO:0007669"/>
    <property type="project" value="TreeGrafter"/>
</dbReference>
<comment type="subcellular location">
    <subcellularLocation>
        <location evidence="1">Nucleus</location>
    </subcellularLocation>
</comment>
<name>A0A8K0AET0_BRALA</name>
<evidence type="ECO:0000313" key="11">
    <source>
        <dbReference type="EMBL" id="CAH1274055.1"/>
    </source>
</evidence>
<keyword evidence="7" id="KW-0238">DNA-binding</keyword>
<keyword evidence="4" id="KW-0863">Zinc-finger</keyword>
<dbReference type="GO" id="GO:0008270">
    <property type="term" value="F:zinc ion binding"/>
    <property type="evidence" value="ECO:0007669"/>
    <property type="project" value="UniProtKB-KW"/>
</dbReference>
<sequence>MATGENTKTVRKSLDHANDVLLALNEQRTHGNFCDIVLEVEGQMIQAHRNVLAACSSYFDAMFGGNMAESRSSQVK</sequence>
<keyword evidence="12" id="KW-1185">Reference proteome</keyword>
<evidence type="ECO:0000256" key="3">
    <source>
        <dbReference type="ARBA" id="ARBA00022737"/>
    </source>
</evidence>
<dbReference type="PANTHER" id="PTHR46105:SF5">
    <property type="entry name" value="ZINC FINGER AND BTB DOMAIN-CONTAINING PROTEIN 44 ISOFORM X1"/>
    <property type="match status" value="1"/>
</dbReference>
<dbReference type="GO" id="GO:0005634">
    <property type="term" value="C:nucleus"/>
    <property type="evidence" value="ECO:0007669"/>
    <property type="project" value="UniProtKB-SubCell"/>
</dbReference>
<evidence type="ECO:0000256" key="8">
    <source>
        <dbReference type="ARBA" id="ARBA00023163"/>
    </source>
</evidence>
<dbReference type="PROSITE" id="PS50097">
    <property type="entry name" value="BTB"/>
    <property type="match status" value="1"/>
</dbReference>
<dbReference type="GO" id="GO:0000981">
    <property type="term" value="F:DNA-binding transcription factor activity, RNA polymerase II-specific"/>
    <property type="evidence" value="ECO:0007669"/>
    <property type="project" value="TreeGrafter"/>
</dbReference>
<dbReference type="OrthoDB" id="8117402at2759"/>
<dbReference type="InterPro" id="IPR000210">
    <property type="entry name" value="BTB/POZ_dom"/>
</dbReference>
<organism evidence="11 12">
    <name type="scientific">Branchiostoma lanceolatum</name>
    <name type="common">Common lancelet</name>
    <name type="synonym">Amphioxus lanceolatum</name>
    <dbReference type="NCBI Taxonomy" id="7740"/>
    <lineage>
        <taxon>Eukaryota</taxon>
        <taxon>Metazoa</taxon>
        <taxon>Chordata</taxon>
        <taxon>Cephalochordata</taxon>
        <taxon>Leptocardii</taxon>
        <taxon>Amphioxiformes</taxon>
        <taxon>Branchiostomatidae</taxon>
        <taxon>Branchiostoma</taxon>
    </lineage>
</organism>
<evidence type="ECO:0000256" key="7">
    <source>
        <dbReference type="ARBA" id="ARBA00023125"/>
    </source>
</evidence>
<dbReference type="Proteomes" id="UP000838412">
    <property type="component" value="Chromosome 9"/>
</dbReference>
<proteinExistence type="predicted"/>
<evidence type="ECO:0000256" key="5">
    <source>
        <dbReference type="ARBA" id="ARBA00022833"/>
    </source>
</evidence>
<dbReference type="EMBL" id="OV696694">
    <property type="protein sequence ID" value="CAH1274055.1"/>
    <property type="molecule type" value="Genomic_DNA"/>
</dbReference>
<feature type="domain" description="BTB" evidence="10">
    <location>
        <begin position="34"/>
        <end position="76"/>
    </location>
</feature>
<keyword evidence="6" id="KW-0805">Transcription regulation</keyword>
<evidence type="ECO:0000256" key="9">
    <source>
        <dbReference type="ARBA" id="ARBA00023242"/>
    </source>
</evidence>
<keyword evidence="2" id="KW-0479">Metal-binding</keyword>
<dbReference type="InterPro" id="IPR050457">
    <property type="entry name" value="ZnFinger_BTB_dom_contain"/>
</dbReference>
<dbReference type="PANTHER" id="PTHR46105">
    <property type="entry name" value="AGAP004733-PA"/>
    <property type="match status" value="1"/>
</dbReference>
<keyword evidence="8" id="KW-0804">Transcription</keyword>
<protein>
    <submittedName>
        <fullName evidence="11">KLHL36 protein</fullName>
    </submittedName>
</protein>
<dbReference type="Gene3D" id="3.30.710.10">
    <property type="entry name" value="Potassium Channel Kv1.1, Chain A"/>
    <property type="match status" value="1"/>
</dbReference>
<dbReference type="SUPFAM" id="SSF54695">
    <property type="entry name" value="POZ domain"/>
    <property type="match status" value="1"/>
</dbReference>